<dbReference type="GO" id="GO:0001522">
    <property type="term" value="P:pseudouridine synthesis"/>
    <property type="evidence" value="ECO:0007669"/>
    <property type="project" value="InterPro"/>
</dbReference>
<dbReference type="Gene3D" id="3.30.70.580">
    <property type="entry name" value="Pseudouridine synthase I, catalytic domain, N-terminal subdomain"/>
    <property type="match status" value="1"/>
</dbReference>
<dbReference type="PANTHER" id="PTHR47683">
    <property type="entry name" value="PSEUDOURIDINE SYNTHASE FAMILY PROTEIN-RELATED"/>
    <property type="match status" value="1"/>
</dbReference>
<protein>
    <recommendedName>
        <fullName evidence="3">Pseudouridine synthase</fullName>
        <ecNumber evidence="3">5.4.99.-</ecNumber>
    </recommendedName>
</protein>
<proteinExistence type="inferred from homology"/>
<dbReference type="PANTHER" id="PTHR47683:SF2">
    <property type="entry name" value="RNA-BINDING S4 DOMAIN-CONTAINING PROTEIN"/>
    <property type="match status" value="1"/>
</dbReference>
<dbReference type="InterPro" id="IPR020103">
    <property type="entry name" value="PsdUridine_synth_cat_dom_sf"/>
</dbReference>
<keyword evidence="7" id="KW-1185">Reference proteome</keyword>
<dbReference type="SUPFAM" id="SSF55120">
    <property type="entry name" value="Pseudouridine synthase"/>
    <property type="match status" value="1"/>
</dbReference>
<dbReference type="EC" id="5.4.99.-" evidence="3"/>
<dbReference type="Proteomes" id="UP000642809">
    <property type="component" value="Unassembled WGS sequence"/>
</dbReference>
<organism evidence="6 7">
    <name type="scientific">Mongoliitalea lutea</name>
    <dbReference type="NCBI Taxonomy" id="849756"/>
    <lineage>
        <taxon>Bacteria</taxon>
        <taxon>Pseudomonadati</taxon>
        <taxon>Bacteroidota</taxon>
        <taxon>Cytophagia</taxon>
        <taxon>Cytophagales</taxon>
        <taxon>Cyclobacteriaceae</taxon>
        <taxon>Mongoliitalea</taxon>
    </lineage>
</organism>
<dbReference type="Gene3D" id="3.30.70.1560">
    <property type="entry name" value="Alpha-L RNA-binding motif"/>
    <property type="match status" value="1"/>
</dbReference>
<dbReference type="InterPro" id="IPR050343">
    <property type="entry name" value="RsuA_PseudoU_synthase"/>
</dbReference>
<reference evidence="6" key="1">
    <citation type="journal article" date="2014" name="Int. J. Syst. Evol. Microbiol.">
        <title>Complete genome sequence of Corynebacterium casei LMG S-19264T (=DSM 44701T), isolated from a smear-ripened cheese.</title>
        <authorList>
            <consortium name="US DOE Joint Genome Institute (JGI-PGF)"/>
            <person name="Walter F."/>
            <person name="Albersmeier A."/>
            <person name="Kalinowski J."/>
            <person name="Ruckert C."/>
        </authorList>
    </citation>
    <scope>NUCLEOTIDE SEQUENCE</scope>
    <source>
        <strain evidence="6">KCTC 23224</strain>
    </source>
</reference>
<comment type="caution">
    <text evidence="6">The sequence shown here is derived from an EMBL/GenBank/DDBJ whole genome shotgun (WGS) entry which is preliminary data.</text>
</comment>
<name>A0A8J3G6C2_9BACT</name>
<gene>
    <name evidence="6" type="ORF">GCM10008106_29880</name>
</gene>
<evidence type="ECO:0000256" key="4">
    <source>
        <dbReference type="SAM" id="MobiDB-lite"/>
    </source>
</evidence>
<sequence>MPYRYFVIYKPFGILSQFSGDQETLKDVFNFPPDVYPVGRLDKDSEGLLLITDDKALNNFLLHPVFGHKRSYLAQVEGIPTSEAIQSLERGVSINVDGKMYQTKKAFAKLLEEEPVLSERNPPIRYRKSVPDAWISLTLVEGKNRQVRKMTAAVGFPTLRLVRWSMENLTIEGYEVGEVREFTQEEIYKLLNTSEKKIQNTKKGSEKKITYNPSVKRRR</sequence>
<dbReference type="InterPro" id="IPR042092">
    <property type="entry name" value="PsdUridine_s_RsuA/RluB/E/F_cat"/>
</dbReference>
<dbReference type="GO" id="GO:0140098">
    <property type="term" value="F:catalytic activity, acting on RNA"/>
    <property type="evidence" value="ECO:0007669"/>
    <property type="project" value="UniProtKB-ARBA"/>
</dbReference>
<dbReference type="InterPro" id="IPR018496">
    <property type="entry name" value="PsdUridine_synth_RsuA/RluB_CS"/>
</dbReference>
<evidence type="ECO:0000313" key="6">
    <source>
        <dbReference type="EMBL" id="GHB46992.1"/>
    </source>
</evidence>
<evidence type="ECO:0000256" key="3">
    <source>
        <dbReference type="RuleBase" id="RU003887"/>
    </source>
</evidence>
<dbReference type="RefSeq" id="WP_189584439.1">
    <property type="nucleotide sequence ID" value="NZ_BMYF01000020.1"/>
</dbReference>
<evidence type="ECO:0000313" key="7">
    <source>
        <dbReference type="Proteomes" id="UP000642809"/>
    </source>
</evidence>
<evidence type="ECO:0000259" key="5">
    <source>
        <dbReference type="Pfam" id="PF00849"/>
    </source>
</evidence>
<dbReference type="GO" id="GO:0006364">
    <property type="term" value="P:rRNA processing"/>
    <property type="evidence" value="ECO:0007669"/>
    <property type="project" value="UniProtKB-ARBA"/>
</dbReference>
<comment type="similarity">
    <text evidence="1 3">Belongs to the pseudouridine synthase RsuA family.</text>
</comment>
<dbReference type="AlphaFoldDB" id="A0A8J3G6C2"/>
<evidence type="ECO:0000256" key="2">
    <source>
        <dbReference type="ARBA" id="ARBA00023235"/>
    </source>
</evidence>
<dbReference type="Pfam" id="PF00849">
    <property type="entry name" value="PseudoU_synth_2"/>
    <property type="match status" value="1"/>
</dbReference>
<feature type="region of interest" description="Disordered" evidence="4">
    <location>
        <begin position="199"/>
        <end position="219"/>
    </location>
</feature>
<reference evidence="6" key="2">
    <citation type="submission" date="2020-09" db="EMBL/GenBank/DDBJ databases">
        <authorList>
            <person name="Sun Q."/>
            <person name="Kim S."/>
        </authorList>
    </citation>
    <scope>NUCLEOTIDE SEQUENCE</scope>
    <source>
        <strain evidence="6">KCTC 23224</strain>
    </source>
</reference>
<dbReference type="InterPro" id="IPR020094">
    <property type="entry name" value="TruA/RsuA/RluB/E/F_N"/>
</dbReference>
<dbReference type="GO" id="GO:0003723">
    <property type="term" value="F:RNA binding"/>
    <property type="evidence" value="ECO:0007669"/>
    <property type="project" value="InterPro"/>
</dbReference>
<dbReference type="EMBL" id="BMYF01000020">
    <property type="protein sequence ID" value="GHB46992.1"/>
    <property type="molecule type" value="Genomic_DNA"/>
</dbReference>
<dbReference type="InterPro" id="IPR006145">
    <property type="entry name" value="PsdUridine_synth_RsuA/RluA"/>
</dbReference>
<feature type="domain" description="Pseudouridine synthase RsuA/RluA-like" evidence="5">
    <location>
        <begin position="5"/>
        <end position="153"/>
    </location>
</feature>
<feature type="compositionally biased region" description="Basic and acidic residues" evidence="4">
    <location>
        <begin position="199"/>
        <end position="209"/>
    </location>
</feature>
<dbReference type="NCBIfam" id="TIGR00093">
    <property type="entry name" value="pseudouridine synthase"/>
    <property type="match status" value="1"/>
</dbReference>
<evidence type="ECO:0000256" key="1">
    <source>
        <dbReference type="ARBA" id="ARBA00008348"/>
    </source>
</evidence>
<accession>A0A8J3G6C2</accession>
<keyword evidence="2 3" id="KW-0413">Isomerase</keyword>
<dbReference type="GO" id="GO:0009982">
    <property type="term" value="F:pseudouridine synthase activity"/>
    <property type="evidence" value="ECO:0007669"/>
    <property type="project" value="InterPro"/>
</dbReference>
<dbReference type="PROSITE" id="PS01149">
    <property type="entry name" value="PSI_RSU"/>
    <property type="match status" value="1"/>
</dbReference>
<dbReference type="InterPro" id="IPR000748">
    <property type="entry name" value="PsdUridine_synth_RsuA/RluB/E/F"/>
</dbReference>